<sequence>MQTNALTSGSEILFHPPGCNPFYVPPLLSNNYHPSNPQNQPTYVKAIALTPEKKRNFHLKDNASYTPLNYSFCNDDEENVDVNVPEKPSDQVKQHWVPQPKKQAPISTTRIPIPKSTLSIHGGYSDTDSHHKSKTSQNLTSNSRAPSRDSRAISVSSISAPVPKMTSTQNSKGKVSPNISMLVKRFRHGKPQPPSARKLSNTSSTPSSDKSKYEWMSTTIPSSQSISAVAESSSLEEINDVFDSSLAELQSQVDQILKQSETPQSLPTPVPTPIFTPEIPSFNPTPTPPMLQPMENISSAKTSHMVPSFVYKPQTPQQVPVAKQPEEPFPPRIPVQDDILQQWRLKRKMEMARATSATSRDQIWSSCHREAPQSCSIRCSDSVNYPAAEKPYTPSCSPRKAEPPHQVLEPRKCTKSVGVSVVPTSCAETQTTPKSSNENSVVSINDFRTDSSVSMHRVTVVDGSTGTHDLSPLSSKVTTRSDPDMFDEGSTHSRSNQR</sequence>
<evidence type="ECO:0000313" key="2">
    <source>
        <dbReference type="Ensembl" id="ENSCINP00000011314.3"/>
    </source>
</evidence>
<dbReference type="HOGENOM" id="CLU_547404_0_0_1"/>
<reference evidence="2" key="2">
    <citation type="journal article" date="2008" name="Genome Biol.">
        <title>Improved genome assembly and evidence-based global gene model set for the chordate Ciona intestinalis: new insight into intron and operon populations.</title>
        <authorList>
            <person name="Satou Y."/>
            <person name="Mineta K."/>
            <person name="Ogasawara M."/>
            <person name="Sasakura Y."/>
            <person name="Shoguchi E."/>
            <person name="Ueno K."/>
            <person name="Yamada L."/>
            <person name="Matsumoto J."/>
            <person name="Wasserscheid J."/>
            <person name="Dewar K."/>
            <person name="Wiley G.B."/>
            <person name="Macmil S.L."/>
            <person name="Roe B.A."/>
            <person name="Zeller R.W."/>
            <person name="Hastings K.E."/>
            <person name="Lemaire P."/>
            <person name="Lindquist E."/>
            <person name="Endo T."/>
            <person name="Hotta K."/>
            <person name="Inaba K."/>
        </authorList>
    </citation>
    <scope>NUCLEOTIDE SEQUENCE [LARGE SCALE GENOMIC DNA]</scope>
    <source>
        <strain evidence="2">wild type</strain>
    </source>
</reference>
<evidence type="ECO:0000256" key="1">
    <source>
        <dbReference type="SAM" id="MobiDB-lite"/>
    </source>
</evidence>
<dbReference type="Proteomes" id="UP000008144">
    <property type="component" value="Chromosome 10"/>
</dbReference>
<accession>F6S6E1</accession>
<protein>
    <submittedName>
        <fullName evidence="2">Flocculation protein FLO11</fullName>
    </submittedName>
</protein>
<gene>
    <name evidence="2" type="primary">LOC100186598</name>
</gene>
<dbReference type="GeneTree" id="ENSGT00530000068302"/>
<dbReference type="EMBL" id="EAAA01000584">
    <property type="status" value="NOT_ANNOTATED_CDS"/>
    <property type="molecule type" value="Genomic_DNA"/>
</dbReference>
<dbReference type="AlphaFoldDB" id="F6S6E1"/>
<feature type="compositionally biased region" description="Polar residues" evidence="1">
    <location>
        <begin position="153"/>
        <end position="179"/>
    </location>
</feature>
<feature type="compositionally biased region" description="Polar residues" evidence="1">
    <location>
        <begin position="135"/>
        <end position="145"/>
    </location>
</feature>
<reference evidence="3" key="1">
    <citation type="journal article" date="2002" name="Science">
        <title>The draft genome of Ciona intestinalis: insights into chordate and vertebrate origins.</title>
        <authorList>
            <person name="Dehal P."/>
            <person name="Satou Y."/>
            <person name="Campbell R.K."/>
            <person name="Chapman J."/>
            <person name="Degnan B."/>
            <person name="De Tomaso A."/>
            <person name="Davidson B."/>
            <person name="Di Gregorio A."/>
            <person name="Gelpke M."/>
            <person name="Goodstein D.M."/>
            <person name="Harafuji N."/>
            <person name="Hastings K.E."/>
            <person name="Ho I."/>
            <person name="Hotta K."/>
            <person name="Huang W."/>
            <person name="Kawashima T."/>
            <person name="Lemaire P."/>
            <person name="Martinez D."/>
            <person name="Meinertzhagen I.A."/>
            <person name="Necula S."/>
            <person name="Nonaka M."/>
            <person name="Putnam N."/>
            <person name="Rash S."/>
            <person name="Saiga H."/>
            <person name="Satake M."/>
            <person name="Terry A."/>
            <person name="Yamada L."/>
            <person name="Wang H.G."/>
            <person name="Awazu S."/>
            <person name="Azumi K."/>
            <person name="Boore J."/>
            <person name="Branno M."/>
            <person name="Chin-Bow S."/>
            <person name="DeSantis R."/>
            <person name="Doyle S."/>
            <person name="Francino P."/>
            <person name="Keys D.N."/>
            <person name="Haga S."/>
            <person name="Hayashi H."/>
            <person name="Hino K."/>
            <person name="Imai K.S."/>
            <person name="Inaba K."/>
            <person name="Kano S."/>
            <person name="Kobayashi K."/>
            <person name="Kobayashi M."/>
            <person name="Lee B.I."/>
            <person name="Makabe K.W."/>
            <person name="Manohar C."/>
            <person name="Matassi G."/>
            <person name="Medina M."/>
            <person name="Mochizuki Y."/>
            <person name="Mount S."/>
            <person name="Morishita T."/>
            <person name="Miura S."/>
            <person name="Nakayama A."/>
            <person name="Nishizaka S."/>
            <person name="Nomoto H."/>
            <person name="Ohta F."/>
            <person name="Oishi K."/>
            <person name="Rigoutsos I."/>
            <person name="Sano M."/>
            <person name="Sasaki A."/>
            <person name="Sasakura Y."/>
            <person name="Shoguchi E."/>
            <person name="Shin-i T."/>
            <person name="Spagnuolo A."/>
            <person name="Stainier D."/>
            <person name="Suzuki M.M."/>
            <person name="Tassy O."/>
            <person name="Takatori N."/>
            <person name="Tokuoka M."/>
            <person name="Yagi K."/>
            <person name="Yoshizaki F."/>
            <person name="Wada S."/>
            <person name="Zhang C."/>
            <person name="Hyatt P.D."/>
            <person name="Larimer F."/>
            <person name="Detter C."/>
            <person name="Doggett N."/>
            <person name="Glavina T."/>
            <person name="Hawkins T."/>
            <person name="Richardson P."/>
            <person name="Lucas S."/>
            <person name="Kohara Y."/>
            <person name="Levine M."/>
            <person name="Satoh N."/>
            <person name="Rokhsar D.S."/>
        </authorList>
    </citation>
    <scope>NUCLEOTIDE SEQUENCE [LARGE SCALE GENOMIC DNA]</scope>
</reference>
<reference evidence="2" key="3">
    <citation type="submission" date="2025-08" db="UniProtKB">
        <authorList>
            <consortium name="Ensembl"/>
        </authorList>
    </citation>
    <scope>IDENTIFICATION</scope>
</reference>
<proteinExistence type="predicted"/>
<keyword evidence="3" id="KW-1185">Reference proteome</keyword>
<organism evidence="2 3">
    <name type="scientific">Ciona intestinalis</name>
    <name type="common">Transparent sea squirt</name>
    <name type="synonym">Ascidia intestinalis</name>
    <dbReference type="NCBI Taxonomy" id="7719"/>
    <lineage>
        <taxon>Eukaryota</taxon>
        <taxon>Metazoa</taxon>
        <taxon>Chordata</taxon>
        <taxon>Tunicata</taxon>
        <taxon>Ascidiacea</taxon>
        <taxon>Phlebobranchia</taxon>
        <taxon>Cionidae</taxon>
        <taxon>Ciona</taxon>
    </lineage>
</organism>
<evidence type="ECO:0000313" key="3">
    <source>
        <dbReference type="Proteomes" id="UP000008144"/>
    </source>
</evidence>
<name>F6S6E1_CIOIN</name>
<dbReference type="Ensembl" id="ENSCINT00000011314.3">
    <property type="protein sequence ID" value="ENSCINP00000011314.3"/>
    <property type="gene ID" value="ENSCING00000005479.3"/>
</dbReference>
<feature type="region of interest" description="Disordered" evidence="1">
    <location>
        <begin position="462"/>
        <end position="498"/>
    </location>
</feature>
<feature type="region of interest" description="Disordered" evidence="1">
    <location>
        <begin position="88"/>
        <end position="214"/>
    </location>
</feature>
<dbReference type="InParanoid" id="F6S6E1"/>
<reference evidence="2" key="4">
    <citation type="submission" date="2025-09" db="UniProtKB">
        <authorList>
            <consortium name="Ensembl"/>
        </authorList>
    </citation>
    <scope>IDENTIFICATION</scope>
</reference>
<feature type="compositionally biased region" description="Polar residues" evidence="1">
    <location>
        <begin position="462"/>
        <end position="480"/>
    </location>
</feature>